<sequence>MSESEKALMNVMTNGIPSSSSSRTSSTENYHIGDEGSPNKIQKIDDSFSQHHLTIKEHRRTESMTFSPMITSSTSAVVGARIHRSQSTAFYYTSTSPPISSSDDIIRKTHSSNSLQRHRTSFSDDSGFHSEVSSPECSQATMTSPTTTVAGRKLQKARRNRQQQQQQSTRLLDCFYKI</sequence>
<reference evidence="3" key="1">
    <citation type="submission" date="2022-11" db="UniProtKB">
        <authorList>
            <consortium name="WormBaseParasite"/>
        </authorList>
    </citation>
    <scope>IDENTIFICATION</scope>
</reference>
<proteinExistence type="predicted"/>
<dbReference type="AlphaFoldDB" id="A0A914XYC9"/>
<feature type="region of interest" description="Disordered" evidence="1">
    <location>
        <begin position="111"/>
        <end position="168"/>
    </location>
</feature>
<dbReference type="Proteomes" id="UP000887577">
    <property type="component" value="Unplaced"/>
</dbReference>
<evidence type="ECO:0000313" key="2">
    <source>
        <dbReference type="Proteomes" id="UP000887577"/>
    </source>
</evidence>
<dbReference type="WBParaSite" id="PSU_v2.g11963.t1">
    <property type="protein sequence ID" value="PSU_v2.g11963.t1"/>
    <property type="gene ID" value="PSU_v2.g11963"/>
</dbReference>
<accession>A0A914XYC9</accession>
<protein>
    <submittedName>
        <fullName evidence="3">Uncharacterized protein</fullName>
    </submittedName>
</protein>
<evidence type="ECO:0000313" key="3">
    <source>
        <dbReference type="WBParaSite" id="PSU_v2.g11963.t1"/>
    </source>
</evidence>
<organism evidence="2 3">
    <name type="scientific">Panagrolaimus superbus</name>
    <dbReference type="NCBI Taxonomy" id="310955"/>
    <lineage>
        <taxon>Eukaryota</taxon>
        <taxon>Metazoa</taxon>
        <taxon>Ecdysozoa</taxon>
        <taxon>Nematoda</taxon>
        <taxon>Chromadorea</taxon>
        <taxon>Rhabditida</taxon>
        <taxon>Tylenchina</taxon>
        <taxon>Panagrolaimomorpha</taxon>
        <taxon>Panagrolaimoidea</taxon>
        <taxon>Panagrolaimidae</taxon>
        <taxon>Panagrolaimus</taxon>
    </lineage>
</organism>
<name>A0A914XYC9_9BILA</name>
<feature type="compositionally biased region" description="Polar residues" evidence="1">
    <location>
        <begin position="131"/>
        <end position="149"/>
    </location>
</feature>
<evidence type="ECO:0000256" key="1">
    <source>
        <dbReference type="SAM" id="MobiDB-lite"/>
    </source>
</evidence>
<keyword evidence="2" id="KW-1185">Reference proteome</keyword>
<feature type="compositionally biased region" description="Low complexity" evidence="1">
    <location>
        <begin position="18"/>
        <end position="27"/>
    </location>
</feature>
<feature type="region of interest" description="Disordered" evidence="1">
    <location>
        <begin position="1"/>
        <end position="42"/>
    </location>
</feature>